<comment type="caution">
    <text evidence="1">The sequence shown here is derived from an EMBL/GenBank/DDBJ whole genome shotgun (WGS) entry which is preliminary data.</text>
</comment>
<sequence length="91" mass="10486">MWRLAVIAALVAAWPAWAGEVGSSNRQIAVTLERFDKDVRPEPLREAEMMLAEDARSRQPDRMRAATIDLILINNDWGEGSRFLEDRRLHR</sequence>
<evidence type="ECO:0000313" key="1">
    <source>
        <dbReference type="EMBL" id="OAN48958.1"/>
    </source>
</evidence>
<accession>A0A178MLG4</accession>
<evidence type="ECO:0000313" key="2">
    <source>
        <dbReference type="Proteomes" id="UP000078543"/>
    </source>
</evidence>
<reference evidence="1 2" key="1">
    <citation type="submission" date="2016-04" db="EMBL/GenBank/DDBJ databases">
        <title>Draft genome sequence of freshwater magnetotactic bacteria Magnetospirillum marisnigri SP-1 and Magnetospirillum moscoviense BB-1.</title>
        <authorList>
            <person name="Koziaeva V."/>
            <person name="Dziuba M.V."/>
            <person name="Ivanov T.M."/>
            <person name="Kuznetsov B."/>
            <person name="Grouzdev D.S."/>
        </authorList>
    </citation>
    <scope>NUCLEOTIDE SEQUENCE [LARGE SCALE GENOMIC DNA]</scope>
    <source>
        <strain evidence="1 2">BB-1</strain>
    </source>
</reference>
<dbReference type="STRING" id="1437059.A6A05_02950"/>
<dbReference type="RefSeq" id="WP_068502113.1">
    <property type="nucleotide sequence ID" value="NZ_LWQU01000152.1"/>
</dbReference>
<organism evidence="1 2">
    <name type="scientific">Magnetospirillum moscoviense</name>
    <dbReference type="NCBI Taxonomy" id="1437059"/>
    <lineage>
        <taxon>Bacteria</taxon>
        <taxon>Pseudomonadati</taxon>
        <taxon>Pseudomonadota</taxon>
        <taxon>Alphaproteobacteria</taxon>
        <taxon>Rhodospirillales</taxon>
        <taxon>Rhodospirillaceae</taxon>
        <taxon>Magnetospirillum</taxon>
    </lineage>
</organism>
<name>A0A178MLG4_9PROT</name>
<keyword evidence="2" id="KW-1185">Reference proteome</keyword>
<proteinExistence type="predicted"/>
<protein>
    <submittedName>
        <fullName evidence="1">Uncharacterized protein</fullName>
    </submittedName>
</protein>
<dbReference type="AlphaFoldDB" id="A0A178MLG4"/>
<dbReference type="Proteomes" id="UP000078543">
    <property type="component" value="Unassembled WGS sequence"/>
</dbReference>
<dbReference type="EMBL" id="LWQU01000152">
    <property type="protein sequence ID" value="OAN48958.1"/>
    <property type="molecule type" value="Genomic_DNA"/>
</dbReference>
<gene>
    <name evidence="1" type="ORF">A6A05_02950</name>
</gene>